<dbReference type="InterPro" id="IPR024633">
    <property type="entry name" value="DnaA_N_dom"/>
</dbReference>
<evidence type="ECO:0000256" key="5">
    <source>
        <dbReference type="ARBA" id="ARBA00022840"/>
    </source>
</evidence>
<evidence type="ECO:0000259" key="13">
    <source>
        <dbReference type="SMART" id="SM00760"/>
    </source>
</evidence>
<dbReference type="GO" id="GO:0003688">
    <property type="term" value="F:DNA replication origin binding"/>
    <property type="evidence" value="ECO:0007669"/>
    <property type="project" value="UniProtKB-UniRule"/>
</dbReference>
<dbReference type="InterPro" id="IPR003593">
    <property type="entry name" value="AAA+_ATPase"/>
</dbReference>
<evidence type="ECO:0000313" key="15">
    <source>
        <dbReference type="Proteomes" id="UP000824093"/>
    </source>
</evidence>
<dbReference type="InterPro" id="IPR020591">
    <property type="entry name" value="Chromosome_initiator_DnaA-like"/>
</dbReference>
<evidence type="ECO:0000256" key="7">
    <source>
        <dbReference type="ARBA" id="ARBA00023125"/>
    </source>
</evidence>
<comment type="caution">
    <text evidence="14">The sequence shown here is derived from an EMBL/GenBank/DDBJ whole genome shotgun (WGS) entry which is preliminary data.</text>
</comment>
<dbReference type="SMART" id="SM00382">
    <property type="entry name" value="AAA"/>
    <property type="match status" value="1"/>
</dbReference>
<proteinExistence type="inferred from homology"/>
<feature type="region of interest" description="Domain I, interacts with DnaA modulators" evidence="8">
    <location>
        <begin position="1"/>
        <end position="107"/>
    </location>
</feature>
<evidence type="ECO:0000256" key="1">
    <source>
        <dbReference type="ARBA" id="ARBA00006583"/>
    </source>
</evidence>
<feature type="binding site" evidence="8">
    <location>
        <position position="161"/>
    </location>
    <ligand>
        <name>ATP</name>
        <dbReference type="ChEBI" id="CHEBI:30616"/>
    </ligand>
</feature>
<dbReference type="SMART" id="SM00760">
    <property type="entry name" value="Bac_DnaA_C"/>
    <property type="match status" value="1"/>
</dbReference>
<feature type="binding site" evidence="8">
    <location>
        <position position="159"/>
    </location>
    <ligand>
        <name>ATP</name>
        <dbReference type="ChEBI" id="CHEBI:30616"/>
    </ligand>
</feature>
<evidence type="ECO:0000256" key="3">
    <source>
        <dbReference type="ARBA" id="ARBA00022705"/>
    </source>
</evidence>
<dbReference type="PROSITE" id="PS01008">
    <property type="entry name" value="DNAA"/>
    <property type="match status" value="1"/>
</dbReference>
<organism evidence="14 15">
    <name type="scientific">Candidatus Merdicola faecigallinarum</name>
    <dbReference type="NCBI Taxonomy" id="2840862"/>
    <lineage>
        <taxon>Bacteria</taxon>
        <taxon>Bacillati</taxon>
        <taxon>Bacillota</taxon>
        <taxon>Clostridia</taxon>
        <taxon>Candidatus Merdicola</taxon>
    </lineage>
</organism>
<dbReference type="GO" id="GO:0005886">
    <property type="term" value="C:plasma membrane"/>
    <property type="evidence" value="ECO:0007669"/>
    <property type="project" value="TreeGrafter"/>
</dbReference>
<dbReference type="InterPro" id="IPR001957">
    <property type="entry name" value="Chromosome_initiator_DnaA"/>
</dbReference>
<feature type="binding site" evidence="8">
    <location>
        <position position="163"/>
    </location>
    <ligand>
        <name>ATP</name>
        <dbReference type="ChEBI" id="CHEBI:30616"/>
    </ligand>
</feature>
<feature type="domain" description="AAA+ ATPase" evidence="12">
    <location>
        <begin position="148"/>
        <end position="276"/>
    </location>
</feature>
<evidence type="ECO:0000313" key="14">
    <source>
        <dbReference type="EMBL" id="HIU52374.1"/>
    </source>
</evidence>
<keyword evidence="3 8" id="KW-0235">DNA replication</keyword>
<dbReference type="SUPFAM" id="SSF48295">
    <property type="entry name" value="TrpR-like"/>
    <property type="match status" value="1"/>
</dbReference>
<dbReference type="InterPro" id="IPR027417">
    <property type="entry name" value="P-loop_NTPase"/>
</dbReference>
<dbReference type="SUPFAM" id="SSF52540">
    <property type="entry name" value="P-loop containing nucleoside triphosphate hydrolases"/>
    <property type="match status" value="1"/>
</dbReference>
<dbReference type="Gene3D" id="3.30.300.180">
    <property type="match status" value="1"/>
</dbReference>
<dbReference type="HAMAP" id="MF_00377">
    <property type="entry name" value="DnaA_bact"/>
    <property type="match status" value="1"/>
</dbReference>
<dbReference type="GO" id="GO:0006270">
    <property type="term" value="P:DNA replication initiation"/>
    <property type="evidence" value="ECO:0007669"/>
    <property type="project" value="UniProtKB-UniRule"/>
</dbReference>
<reference evidence="14" key="2">
    <citation type="journal article" date="2021" name="PeerJ">
        <title>Extensive microbial diversity within the chicken gut microbiome revealed by metagenomics and culture.</title>
        <authorList>
            <person name="Gilroy R."/>
            <person name="Ravi A."/>
            <person name="Getino M."/>
            <person name="Pursley I."/>
            <person name="Horton D.L."/>
            <person name="Alikhan N.F."/>
            <person name="Baker D."/>
            <person name="Gharbi K."/>
            <person name="Hall N."/>
            <person name="Watson M."/>
            <person name="Adriaenssens E.M."/>
            <person name="Foster-Nyarko E."/>
            <person name="Jarju S."/>
            <person name="Secka A."/>
            <person name="Antonio M."/>
            <person name="Oren A."/>
            <person name="Chaudhuri R.R."/>
            <person name="La Ragione R."/>
            <person name="Hildebrand F."/>
            <person name="Pallen M.J."/>
        </authorList>
    </citation>
    <scope>NUCLEOTIDE SEQUENCE</scope>
    <source>
        <strain evidence="14">CHK195-15760</strain>
    </source>
</reference>
<evidence type="ECO:0000256" key="11">
    <source>
        <dbReference type="RuleBase" id="RU004227"/>
    </source>
</evidence>
<dbReference type="Proteomes" id="UP000824093">
    <property type="component" value="Unassembled WGS sequence"/>
</dbReference>
<keyword evidence="6 8" id="KW-0446">Lipid-binding</keyword>
<dbReference type="AlphaFoldDB" id="A0A9D1M2G8"/>
<dbReference type="Pfam" id="PF08299">
    <property type="entry name" value="Bac_DnaA_C"/>
    <property type="match status" value="1"/>
</dbReference>
<dbReference type="CDD" id="cd06571">
    <property type="entry name" value="Bac_DnaA_C"/>
    <property type="match status" value="1"/>
</dbReference>
<dbReference type="PANTHER" id="PTHR30050">
    <property type="entry name" value="CHROMOSOMAL REPLICATION INITIATOR PROTEIN DNAA"/>
    <property type="match status" value="1"/>
</dbReference>
<keyword evidence="2 8" id="KW-0963">Cytoplasm</keyword>
<dbReference type="CDD" id="cd00009">
    <property type="entry name" value="AAA"/>
    <property type="match status" value="1"/>
</dbReference>
<gene>
    <name evidence="8 14" type="primary">dnaA</name>
    <name evidence="14" type="ORF">IAB70_07195</name>
</gene>
<keyword evidence="5 8" id="KW-0067">ATP-binding</keyword>
<dbReference type="InterPro" id="IPR010921">
    <property type="entry name" value="Trp_repressor/repl_initiator"/>
</dbReference>
<evidence type="ECO:0000256" key="4">
    <source>
        <dbReference type="ARBA" id="ARBA00022741"/>
    </source>
</evidence>
<feature type="binding site" evidence="8">
    <location>
        <position position="162"/>
    </location>
    <ligand>
        <name>ATP</name>
        <dbReference type="ChEBI" id="CHEBI:30616"/>
    </ligand>
</feature>
<accession>A0A9D1M2G8</accession>
<comment type="subunit">
    <text evidence="8">Oligomerizes as a right-handed, spiral filament on DNA at oriC.</text>
</comment>
<dbReference type="PRINTS" id="PR00051">
    <property type="entry name" value="DNAA"/>
</dbReference>
<keyword evidence="4 8" id="KW-0547">Nucleotide-binding</keyword>
<dbReference type="EMBL" id="DVNH01000056">
    <property type="protein sequence ID" value="HIU52374.1"/>
    <property type="molecule type" value="Genomic_DNA"/>
</dbReference>
<sequence length="453" mass="51825">MQSELNELLTKAKDLLKNEMTNISYETWIKNLEIEDFTNDKIVLVATSTFQKDAVETRYYDLVLNTFKFITNKDCKIVIVCKNDSISSNSNNSQIEENKNENSFNDNTNGYSNSFLNPKYTFDTFVVGNNNRFAHAASLAVAEAPATSYNPLFLYGGVGLGKTHLMHAIGNEILKNNKNANILYVTSEKFTNQLINAIRDNKNEQFRNRYRNIDVLLIDDIQFIAGKERIQEEFFHTFNSLHESGKQIIISSDRPPKDIQLLEDRLKSRFEWGLIADISNPDYETRLAILRKKAQTDNIIVDDEILSNIATRVSSNIRELEGVFNKIVAFSTLANGPITIEMAERAINDISTQKEKVISADYIQDVVAKYFNINKKDLKSSKRSNDIAYPRQIAMYLCREVAGMSFPKIGDEFGKRDHTTVMHGYNKIEKEIRENSNTKLIVESVKKILTEKK</sequence>
<dbReference type="GO" id="GO:0005737">
    <property type="term" value="C:cytoplasm"/>
    <property type="evidence" value="ECO:0007669"/>
    <property type="project" value="UniProtKB-SubCell"/>
</dbReference>
<comment type="function">
    <text evidence="8 10">Plays an essential role in the initiation and regulation of chromosomal replication. ATP-DnaA binds to the origin of replication (oriC) to initiate formation of the DNA replication initiation complex once per cell cycle. Binds the DnaA box (a 9 base pair repeat at the origin) and separates the double-stranded (ds)DNA. Forms a right-handed helical filament on oriC DNA; dsDNA binds to the exterior of the filament while single-stranded (ss)DNA is stabiized in the filament's interior. The ATP-DnaA-oriC complex binds and stabilizes one strand of the AT-rich DNA unwinding element (DUE), permitting loading of DNA polymerase. After initiation quickly degrades to an ADP-DnaA complex that is not apt for DNA replication. Binds acidic phospholipids.</text>
</comment>
<evidence type="ECO:0000259" key="12">
    <source>
        <dbReference type="SMART" id="SM00382"/>
    </source>
</evidence>
<dbReference type="FunFam" id="3.40.50.300:FF:000150">
    <property type="entry name" value="Chromosomal replication initiator protein DnaA"/>
    <property type="match status" value="1"/>
</dbReference>
<feature type="domain" description="Chromosomal replication initiator DnaA C-terminal" evidence="13">
    <location>
        <begin position="359"/>
        <end position="428"/>
    </location>
</feature>
<comment type="similarity">
    <text evidence="1 8 11">Belongs to the DnaA family.</text>
</comment>
<dbReference type="InterPro" id="IPR013159">
    <property type="entry name" value="DnaA_C"/>
</dbReference>
<name>A0A9D1M2G8_9FIRM</name>
<evidence type="ECO:0000256" key="8">
    <source>
        <dbReference type="HAMAP-Rule" id="MF_00377"/>
    </source>
</evidence>
<dbReference type="PANTHER" id="PTHR30050:SF2">
    <property type="entry name" value="CHROMOSOMAL REPLICATION INITIATOR PROTEIN DNAA"/>
    <property type="match status" value="1"/>
</dbReference>
<feature type="region of interest" description="Domain III, AAA+ region" evidence="8">
    <location>
        <begin position="115"/>
        <end position="331"/>
    </location>
</feature>
<dbReference type="InterPro" id="IPR018312">
    <property type="entry name" value="Chromosome_initiator_DnaA_CS"/>
</dbReference>
<dbReference type="Pfam" id="PF00308">
    <property type="entry name" value="Bac_DnaA"/>
    <property type="match status" value="1"/>
</dbReference>
<dbReference type="Gene3D" id="1.10.1750.10">
    <property type="match status" value="1"/>
</dbReference>
<dbReference type="InterPro" id="IPR013317">
    <property type="entry name" value="DnaA_dom"/>
</dbReference>
<feature type="region of interest" description="Domain IV, binds dsDNA" evidence="8">
    <location>
        <begin position="332"/>
        <end position="453"/>
    </location>
</feature>
<dbReference type="Gene3D" id="3.40.50.300">
    <property type="entry name" value="P-loop containing nucleotide triphosphate hydrolases"/>
    <property type="match status" value="1"/>
</dbReference>
<reference evidence="14" key="1">
    <citation type="submission" date="2020-10" db="EMBL/GenBank/DDBJ databases">
        <authorList>
            <person name="Gilroy R."/>
        </authorList>
    </citation>
    <scope>NUCLEOTIDE SEQUENCE</scope>
    <source>
        <strain evidence="14">CHK195-15760</strain>
    </source>
</reference>
<evidence type="ECO:0000256" key="10">
    <source>
        <dbReference type="RuleBase" id="RU000577"/>
    </source>
</evidence>
<evidence type="ECO:0000256" key="6">
    <source>
        <dbReference type="ARBA" id="ARBA00023121"/>
    </source>
</evidence>
<keyword evidence="7 8" id="KW-0238">DNA-binding</keyword>
<dbReference type="Gene3D" id="1.10.8.60">
    <property type="match status" value="1"/>
</dbReference>
<comment type="subcellular location">
    <subcellularLocation>
        <location evidence="8">Cytoplasm</location>
    </subcellularLocation>
</comment>
<dbReference type="GO" id="GO:0006275">
    <property type="term" value="P:regulation of DNA replication"/>
    <property type="evidence" value="ECO:0007669"/>
    <property type="project" value="UniProtKB-UniRule"/>
</dbReference>
<evidence type="ECO:0000256" key="9">
    <source>
        <dbReference type="NCBIfam" id="TIGR00362"/>
    </source>
</evidence>
<dbReference type="GO" id="GO:0005524">
    <property type="term" value="F:ATP binding"/>
    <property type="evidence" value="ECO:0007669"/>
    <property type="project" value="UniProtKB-UniRule"/>
</dbReference>
<dbReference type="Pfam" id="PF11638">
    <property type="entry name" value="DnaA_N"/>
    <property type="match status" value="1"/>
</dbReference>
<dbReference type="InterPro" id="IPR038454">
    <property type="entry name" value="DnaA_N_sf"/>
</dbReference>
<comment type="domain">
    <text evidence="8">Domain I is involved in oligomerization and binding regulators, domain II is flexibile and of varying length in different bacteria, domain III forms the AAA+ region, while domain IV binds dsDNA.</text>
</comment>
<evidence type="ECO:0000256" key="2">
    <source>
        <dbReference type="ARBA" id="ARBA00022490"/>
    </source>
</evidence>
<dbReference type="GO" id="GO:0008289">
    <property type="term" value="F:lipid binding"/>
    <property type="evidence" value="ECO:0007669"/>
    <property type="project" value="UniProtKB-KW"/>
</dbReference>
<dbReference type="NCBIfam" id="TIGR00362">
    <property type="entry name" value="DnaA"/>
    <property type="match status" value="1"/>
</dbReference>
<protein>
    <recommendedName>
        <fullName evidence="8 9">Chromosomal replication initiator protein DnaA</fullName>
    </recommendedName>
</protein>
<comment type="caution">
    <text evidence="8">Lacks conserved residue(s) required for the propagation of feature annotation.</text>
</comment>